<dbReference type="InterPro" id="IPR015095">
    <property type="entry name" value="AlkB_hom8_N"/>
</dbReference>
<dbReference type="EMBL" id="JAOPHQ010005700">
    <property type="protein sequence ID" value="KAK0134503.1"/>
    <property type="molecule type" value="Genomic_DNA"/>
</dbReference>
<feature type="transmembrane region" description="Helical" evidence="1">
    <location>
        <begin position="188"/>
        <end position="209"/>
    </location>
</feature>
<gene>
    <name evidence="3" type="ORF">N1851_029887</name>
</gene>
<organism evidence="3 4">
    <name type="scientific">Merluccius polli</name>
    <name type="common">Benguela hake</name>
    <name type="synonym">Merluccius cadenati</name>
    <dbReference type="NCBI Taxonomy" id="89951"/>
    <lineage>
        <taxon>Eukaryota</taxon>
        <taxon>Metazoa</taxon>
        <taxon>Chordata</taxon>
        <taxon>Craniata</taxon>
        <taxon>Vertebrata</taxon>
        <taxon>Euteleostomi</taxon>
        <taxon>Actinopterygii</taxon>
        <taxon>Neopterygii</taxon>
        <taxon>Teleostei</taxon>
        <taxon>Neoteleostei</taxon>
        <taxon>Acanthomorphata</taxon>
        <taxon>Zeiogadaria</taxon>
        <taxon>Gadariae</taxon>
        <taxon>Gadiformes</taxon>
        <taxon>Gadoidei</taxon>
        <taxon>Merlucciidae</taxon>
        <taxon>Merluccius</taxon>
    </lineage>
</organism>
<dbReference type="AlphaFoldDB" id="A0AA47M6C2"/>
<protein>
    <recommendedName>
        <fullName evidence="2">Alkylated DNA repair protein AlkB homologue 8 N-terminal domain-containing protein</fullName>
    </recommendedName>
</protein>
<evidence type="ECO:0000259" key="2">
    <source>
        <dbReference type="Pfam" id="PF09004"/>
    </source>
</evidence>
<comment type="caution">
    <text evidence="3">The sequence shown here is derived from an EMBL/GenBank/DDBJ whole genome shotgun (WGS) entry which is preliminary data.</text>
</comment>
<dbReference type="Proteomes" id="UP001174136">
    <property type="component" value="Unassembled WGS sequence"/>
</dbReference>
<proteinExistence type="predicted"/>
<evidence type="ECO:0000313" key="4">
    <source>
        <dbReference type="Proteomes" id="UP001174136"/>
    </source>
</evidence>
<keyword evidence="4" id="KW-1185">Reference proteome</keyword>
<name>A0AA47M6C2_MERPO</name>
<evidence type="ECO:0000313" key="3">
    <source>
        <dbReference type="EMBL" id="KAK0134503.1"/>
    </source>
</evidence>
<feature type="domain" description="Alkylated DNA repair protein AlkB homologue 8 N-terminal" evidence="2">
    <location>
        <begin position="156"/>
        <end position="197"/>
    </location>
</feature>
<keyword evidence="1" id="KW-0472">Membrane</keyword>
<dbReference type="PANTHER" id="PTHR33332">
    <property type="entry name" value="REVERSE TRANSCRIPTASE DOMAIN-CONTAINING PROTEIN"/>
    <property type="match status" value="1"/>
</dbReference>
<evidence type="ECO:0000256" key="1">
    <source>
        <dbReference type="SAM" id="Phobius"/>
    </source>
</evidence>
<dbReference type="GO" id="GO:0016706">
    <property type="term" value="F:2-oxoglutarate-dependent dioxygenase activity"/>
    <property type="evidence" value="ECO:0007669"/>
    <property type="project" value="InterPro"/>
</dbReference>
<keyword evidence="1" id="KW-0812">Transmembrane</keyword>
<keyword evidence="1" id="KW-1133">Transmembrane helix</keyword>
<sequence length="263" mass="29422">MVKGQDVFLWYHQEKRSSFSIDLGVEAAFNTVILALLQDKLSQLHTSCLTGAVKLGKHTCDSRTISTGSPQGCVLSPLLFSLYTNSCTSNHQWEIDHLATWCSQKNLELNALKTVEMVVDIRENAAPPAPITLGDSPVNTVEFCFLGSIISQELKWKLNISSLIKKEQQMMYFPQQLKKFNLQKKMMVHFYTAIIESILTSSITIYAAATAKDKGRLQRIIHSAEKVIGCNLPSLQELYASRTLRRAGTIVANPSYPGHKLFE</sequence>
<reference evidence="3" key="1">
    <citation type="journal article" date="2023" name="Front. Mar. Sci.">
        <title>A new Merluccius polli reference genome to investigate the effects of global change in West African waters.</title>
        <authorList>
            <person name="Mateo J.L."/>
            <person name="Blanco-Fernandez C."/>
            <person name="Garcia-Vazquez E."/>
            <person name="Machado-Schiaffino G."/>
        </authorList>
    </citation>
    <scope>NUCLEOTIDE SEQUENCE</scope>
    <source>
        <strain evidence="3">C29</strain>
        <tissue evidence="3">Fin</tissue>
    </source>
</reference>
<dbReference type="GO" id="GO:0008168">
    <property type="term" value="F:methyltransferase activity"/>
    <property type="evidence" value="ECO:0007669"/>
    <property type="project" value="InterPro"/>
</dbReference>
<dbReference type="Pfam" id="PF09004">
    <property type="entry name" value="ALKBH8_N"/>
    <property type="match status" value="1"/>
</dbReference>
<accession>A0AA47M6C2</accession>